<feature type="chain" id="PRO_5045997874" evidence="5">
    <location>
        <begin position="20"/>
        <end position="336"/>
    </location>
</feature>
<dbReference type="CDD" id="cd02966">
    <property type="entry name" value="TlpA_like_family"/>
    <property type="match status" value="1"/>
</dbReference>
<dbReference type="InterPro" id="IPR036249">
    <property type="entry name" value="Thioredoxin-like_sf"/>
</dbReference>
<dbReference type="PANTHER" id="PTHR42852:SF6">
    <property type="entry name" value="THIOL:DISULFIDE INTERCHANGE PROTEIN DSBE"/>
    <property type="match status" value="1"/>
</dbReference>
<evidence type="ECO:0000256" key="2">
    <source>
        <dbReference type="ARBA" id="ARBA00022748"/>
    </source>
</evidence>
<dbReference type="Pfam" id="PF13905">
    <property type="entry name" value="Thioredoxin_8"/>
    <property type="match status" value="1"/>
</dbReference>
<dbReference type="InterPro" id="IPR050553">
    <property type="entry name" value="Thioredoxin_ResA/DsbE_sf"/>
</dbReference>
<proteinExistence type="predicted"/>
<evidence type="ECO:0000256" key="4">
    <source>
        <dbReference type="ARBA" id="ARBA00023284"/>
    </source>
</evidence>
<dbReference type="InterPro" id="IPR013766">
    <property type="entry name" value="Thioredoxin_domain"/>
</dbReference>
<protein>
    <submittedName>
        <fullName evidence="7">TlpA disulfide reductase family protein</fullName>
    </submittedName>
</protein>
<comment type="caution">
    <text evidence="7">The sequence shown here is derived from an EMBL/GenBank/DDBJ whole genome shotgun (WGS) entry which is preliminary data.</text>
</comment>
<accession>A0ABT6RE03</accession>
<sequence length="336" mass="39092">MRLLTLLLFLFTLCFKGFSQTNITLILTAGKEVAKVYAMDISQKEKLTSTYRDTVNLNFTKTSNIDLYNIGCYVGKRQFWDQIWLDSGNIEIHAHLDSTTFKIDTVINSRFFNYVANFHAKYDDYFTRNDTIQINRFLLDRIDANIDNPFSLWIAMYYLNLNQNSKGKVDLLMQTLAKQGDKFSWFSCFPVVKGRIKSVLSTDRLNISDFDFIGKQNTKTFLTLNKADYYVLDFWFLGCAPCRAEHKIIAKKYNQLLAKNIEVIGIATDEYCKQWEKYLSANKYDWPNYLQASKNKITEALKVSGTPYYVVINSNGDIIGRFNSFMEVLKKFNLNI</sequence>
<dbReference type="PROSITE" id="PS51352">
    <property type="entry name" value="THIOREDOXIN_2"/>
    <property type="match status" value="1"/>
</dbReference>
<reference evidence="7 8" key="1">
    <citation type="submission" date="2023-05" db="EMBL/GenBank/DDBJ databases">
        <title>Genome sequence of Pinibacter sp. MAH-24.</title>
        <authorList>
            <person name="Huq M.A."/>
        </authorList>
    </citation>
    <scope>NUCLEOTIDE SEQUENCE [LARGE SCALE GENOMIC DNA]</scope>
    <source>
        <strain evidence="7 8">MAH-24</strain>
    </source>
</reference>
<keyword evidence="4" id="KW-0676">Redox-active center</keyword>
<evidence type="ECO:0000256" key="3">
    <source>
        <dbReference type="ARBA" id="ARBA00023157"/>
    </source>
</evidence>
<dbReference type="InterPro" id="IPR012336">
    <property type="entry name" value="Thioredoxin-like_fold"/>
</dbReference>
<evidence type="ECO:0000313" key="8">
    <source>
        <dbReference type="Proteomes" id="UP001226434"/>
    </source>
</evidence>
<dbReference type="Gene3D" id="3.40.30.10">
    <property type="entry name" value="Glutaredoxin"/>
    <property type="match status" value="1"/>
</dbReference>
<evidence type="ECO:0000259" key="6">
    <source>
        <dbReference type="PROSITE" id="PS51352"/>
    </source>
</evidence>
<dbReference type="RefSeq" id="WP_282334727.1">
    <property type="nucleotide sequence ID" value="NZ_JASBRG010000007.1"/>
</dbReference>
<feature type="domain" description="Thioredoxin" evidence="6">
    <location>
        <begin position="177"/>
        <end position="334"/>
    </location>
</feature>
<evidence type="ECO:0000256" key="1">
    <source>
        <dbReference type="ARBA" id="ARBA00004196"/>
    </source>
</evidence>
<feature type="signal peptide" evidence="5">
    <location>
        <begin position="1"/>
        <end position="19"/>
    </location>
</feature>
<evidence type="ECO:0000256" key="5">
    <source>
        <dbReference type="SAM" id="SignalP"/>
    </source>
</evidence>
<dbReference type="EMBL" id="JASBRG010000007">
    <property type="protein sequence ID" value="MDI3320631.1"/>
    <property type="molecule type" value="Genomic_DNA"/>
</dbReference>
<organism evidence="7 8">
    <name type="scientific">Pinibacter soli</name>
    <dbReference type="NCBI Taxonomy" id="3044211"/>
    <lineage>
        <taxon>Bacteria</taxon>
        <taxon>Pseudomonadati</taxon>
        <taxon>Bacteroidota</taxon>
        <taxon>Chitinophagia</taxon>
        <taxon>Chitinophagales</taxon>
        <taxon>Chitinophagaceae</taxon>
        <taxon>Pinibacter</taxon>
    </lineage>
</organism>
<dbReference type="PROSITE" id="PS00194">
    <property type="entry name" value="THIOREDOXIN_1"/>
    <property type="match status" value="1"/>
</dbReference>
<name>A0ABT6RE03_9BACT</name>
<comment type="subcellular location">
    <subcellularLocation>
        <location evidence="1">Cell envelope</location>
    </subcellularLocation>
</comment>
<keyword evidence="5" id="KW-0732">Signal</keyword>
<evidence type="ECO:0000313" key="7">
    <source>
        <dbReference type="EMBL" id="MDI3320631.1"/>
    </source>
</evidence>
<dbReference type="Proteomes" id="UP001226434">
    <property type="component" value="Unassembled WGS sequence"/>
</dbReference>
<dbReference type="PANTHER" id="PTHR42852">
    <property type="entry name" value="THIOL:DISULFIDE INTERCHANGE PROTEIN DSBE"/>
    <property type="match status" value="1"/>
</dbReference>
<dbReference type="SUPFAM" id="SSF52833">
    <property type="entry name" value="Thioredoxin-like"/>
    <property type="match status" value="1"/>
</dbReference>
<keyword evidence="3" id="KW-1015">Disulfide bond</keyword>
<keyword evidence="2" id="KW-0201">Cytochrome c-type biogenesis</keyword>
<keyword evidence="8" id="KW-1185">Reference proteome</keyword>
<gene>
    <name evidence="7" type="ORF">QJ048_12645</name>
</gene>
<dbReference type="InterPro" id="IPR017937">
    <property type="entry name" value="Thioredoxin_CS"/>
</dbReference>